<evidence type="ECO:0000256" key="1">
    <source>
        <dbReference type="ARBA" id="ARBA00004370"/>
    </source>
</evidence>
<evidence type="ECO:0000313" key="9">
    <source>
        <dbReference type="EMBL" id="KRT95324.1"/>
    </source>
</evidence>
<evidence type="ECO:0000256" key="5">
    <source>
        <dbReference type="ARBA" id="ARBA00023136"/>
    </source>
</evidence>
<comment type="catalytic activity">
    <reaction evidence="6">
        <text>Preferential cleavage: (Ac)2-L-Lys-D-Ala-|-D-Ala. Also transpeptidation of peptidyl-alanyl moieties that are N-acyl substituents of D-alanine.</text>
        <dbReference type="EC" id="3.4.16.4"/>
    </reaction>
</comment>
<dbReference type="InterPro" id="IPR050515">
    <property type="entry name" value="Beta-lactam/transpept"/>
</dbReference>
<proteinExistence type="inferred from homology"/>
<dbReference type="SUPFAM" id="SSF56601">
    <property type="entry name" value="beta-lactamase/transpeptidase-like"/>
    <property type="match status" value="1"/>
</dbReference>
<evidence type="ECO:0000256" key="2">
    <source>
        <dbReference type="ARBA" id="ARBA00004752"/>
    </source>
</evidence>
<evidence type="ECO:0000313" key="11">
    <source>
        <dbReference type="Proteomes" id="UP000036168"/>
    </source>
</evidence>
<dbReference type="Gene3D" id="3.90.1310.10">
    <property type="entry name" value="Penicillin-binding protein 2a (Domain 2)"/>
    <property type="match status" value="1"/>
</dbReference>
<evidence type="ECO:0000256" key="6">
    <source>
        <dbReference type="ARBA" id="ARBA00034000"/>
    </source>
</evidence>
<comment type="caution">
    <text evidence="9">The sequence shown here is derived from an EMBL/GenBank/DDBJ whole genome shotgun (WGS) entry which is preliminary data.</text>
</comment>
<dbReference type="GO" id="GO:0008658">
    <property type="term" value="F:penicillin binding"/>
    <property type="evidence" value="ECO:0007669"/>
    <property type="project" value="InterPro"/>
</dbReference>
<dbReference type="InterPro" id="IPR005311">
    <property type="entry name" value="PBP_dimer"/>
</dbReference>
<accession>A0A0T6BUR3</accession>
<dbReference type="Gene3D" id="3.40.710.10">
    <property type="entry name" value="DD-peptidase/beta-lactamase superfamily"/>
    <property type="match status" value="1"/>
</dbReference>
<evidence type="ECO:0000256" key="4">
    <source>
        <dbReference type="ARBA" id="ARBA00012448"/>
    </source>
</evidence>
<keyword evidence="5" id="KW-0472">Membrane</keyword>
<comment type="pathway">
    <text evidence="2">Cell wall biogenesis; peptidoglycan biosynthesis.</text>
</comment>
<dbReference type="InterPro" id="IPR036138">
    <property type="entry name" value="PBP_dimer_sf"/>
</dbReference>
<dbReference type="PANTHER" id="PTHR30627">
    <property type="entry name" value="PEPTIDOGLYCAN D,D-TRANSPEPTIDASE"/>
    <property type="match status" value="1"/>
</dbReference>
<evidence type="ECO:0000259" key="8">
    <source>
        <dbReference type="Pfam" id="PF03717"/>
    </source>
</evidence>
<dbReference type="EMBL" id="JARRTL010000025">
    <property type="protein sequence ID" value="MEC0486945.1"/>
    <property type="molecule type" value="Genomic_DNA"/>
</dbReference>
<dbReference type="UniPathway" id="UPA00219"/>
<name>A0A0T6BUR3_9BACI</name>
<dbReference type="OrthoDB" id="2985542at2"/>
<reference evidence="10 12" key="3">
    <citation type="submission" date="2023-03" db="EMBL/GenBank/DDBJ databases">
        <title>Agriculturally important microbes genome sequencing.</title>
        <authorList>
            <person name="Dunlap C."/>
        </authorList>
    </citation>
    <scope>NUCLEOTIDE SEQUENCE [LARGE SCALE GENOMIC DNA]</scope>
    <source>
        <strain evidence="10 12">CBP-3203</strain>
    </source>
</reference>
<dbReference type="Proteomes" id="UP001341297">
    <property type="component" value="Unassembled WGS sequence"/>
</dbReference>
<dbReference type="Pfam" id="PF03717">
    <property type="entry name" value="PBP_dimer"/>
    <property type="match status" value="1"/>
</dbReference>
<dbReference type="Pfam" id="PF00905">
    <property type="entry name" value="Transpeptidase"/>
    <property type="match status" value="1"/>
</dbReference>
<dbReference type="STRING" id="1664069.BGLY_3178"/>
<reference evidence="9" key="2">
    <citation type="submission" date="2015-10" db="EMBL/GenBank/DDBJ databases">
        <authorList>
            <person name="Gilbert D.G."/>
        </authorList>
    </citation>
    <scope>NUCLEOTIDE SEQUENCE</scope>
    <source>
        <strain evidence="9">GO-13</strain>
    </source>
</reference>
<evidence type="ECO:0000313" key="12">
    <source>
        <dbReference type="Proteomes" id="UP001341297"/>
    </source>
</evidence>
<dbReference type="PANTHER" id="PTHR30627:SF24">
    <property type="entry name" value="PENICILLIN-BINDING PROTEIN 4B"/>
    <property type="match status" value="1"/>
</dbReference>
<dbReference type="InterPro" id="IPR001460">
    <property type="entry name" value="PCN-bd_Tpept"/>
</dbReference>
<dbReference type="GO" id="GO:0009002">
    <property type="term" value="F:serine-type D-Ala-D-Ala carboxypeptidase activity"/>
    <property type="evidence" value="ECO:0007669"/>
    <property type="project" value="UniProtKB-EC"/>
</dbReference>
<dbReference type="InterPro" id="IPR012338">
    <property type="entry name" value="Beta-lactam/transpept-like"/>
</dbReference>
<keyword evidence="12" id="KW-1185">Reference proteome</keyword>
<dbReference type="GO" id="GO:0071555">
    <property type="term" value="P:cell wall organization"/>
    <property type="evidence" value="ECO:0007669"/>
    <property type="project" value="TreeGrafter"/>
</dbReference>
<dbReference type="RefSeq" id="WP_057957464.1">
    <property type="nucleotide sequence ID" value="NZ_CP023481.1"/>
</dbReference>
<evidence type="ECO:0000256" key="3">
    <source>
        <dbReference type="ARBA" id="ARBA00007171"/>
    </source>
</evidence>
<evidence type="ECO:0000259" key="7">
    <source>
        <dbReference type="Pfam" id="PF00905"/>
    </source>
</evidence>
<feature type="domain" description="Penicillin-binding protein dimerisation" evidence="8">
    <location>
        <begin position="60"/>
        <end position="219"/>
    </location>
</feature>
<feature type="domain" description="Penicillin-binding protein transpeptidase" evidence="7">
    <location>
        <begin position="263"/>
        <end position="573"/>
    </location>
</feature>
<comment type="similarity">
    <text evidence="3">Belongs to the transpeptidase family.</text>
</comment>
<evidence type="ECO:0000313" key="10">
    <source>
        <dbReference type="EMBL" id="MEC0486945.1"/>
    </source>
</evidence>
<sequence>MKLRKRMKWIAMLMSAALLFLLMRLAEIQLFFTESFSKWNVNLIQESVKQRTEEVQISDGRGSFLDRSGKPLTVSRKPAIVLFPFLKSQSWPIDEAAAILNISEEELDEKLDNAKKPVILTKNGEGSISKTALEKINKLKYPGIYGVYIEETEKNRLASHTIGMTNQDPELLRKKYPHKDGLSISTKIGTFGLERTFDEFLLPEQDTKLLYHVDGLGNPLFGIDVKYTADANPFYPLQIKTTIDKTMQQELEDILDDHRVKKGGAVLLDIENSSVLAISSKPDVNMASQKTRQNYMLTPMYPGSVFKTVIAAAAIENGLDHPSKTFNCNLNLYGEPGDDKGKLNMEEGFAESCNYTFTSLADELIKKNGSVIEDTAKKLGLTGRVGWEGRLYRERDFKQFYHEGSGSVWGDERDKKVKKAVAQTAIGQKNVKLTPLEIANMMATIARGGEKKQVQIASGIEYKNGTLMASFKDHELPGDTIDHYTAQKLQKLLRNVVTSEKGTGRRFRDLPYDVSGKSGTAQTGRLTKDKKTLYHKWFAGYFPADKPKYALAVVHMDTPEDQAATNAAFYDIVKKVYEIEKNQT</sequence>
<dbReference type="EC" id="3.4.16.4" evidence="4"/>
<dbReference type="GO" id="GO:0005886">
    <property type="term" value="C:plasma membrane"/>
    <property type="evidence" value="ECO:0007669"/>
    <property type="project" value="TreeGrafter"/>
</dbReference>
<dbReference type="GO" id="GO:0071972">
    <property type="term" value="F:peptidoglycan L,D-transpeptidase activity"/>
    <property type="evidence" value="ECO:0007669"/>
    <property type="project" value="TreeGrafter"/>
</dbReference>
<protein>
    <recommendedName>
        <fullName evidence="4">serine-type D-Ala-D-Ala carboxypeptidase</fullName>
        <ecNumber evidence="4">3.4.16.4</ecNumber>
    </recommendedName>
</protein>
<dbReference type="GO" id="GO:0009252">
    <property type="term" value="P:peptidoglycan biosynthetic process"/>
    <property type="evidence" value="ECO:0007669"/>
    <property type="project" value="UniProtKB-UniPathway"/>
</dbReference>
<reference evidence="9 11" key="1">
    <citation type="journal article" date="2015" name="Int. J. Syst. Evol. Microbiol.">
        <title>Bacillus glycinifermentans sp. nov., isolated from fermented soybean paste.</title>
        <authorList>
            <person name="Kim S.J."/>
            <person name="Dunlap C.A."/>
            <person name="Kwon S.W."/>
            <person name="Rooney A.P."/>
        </authorList>
    </citation>
    <scope>NUCLEOTIDE SEQUENCE [LARGE SCALE GENOMIC DNA]</scope>
    <source>
        <strain evidence="9 11">GO-13</strain>
    </source>
</reference>
<gene>
    <name evidence="9" type="ORF">AB447_212595</name>
    <name evidence="10" type="ORF">P8828_19485</name>
</gene>
<dbReference type="EMBL" id="LECW02000004">
    <property type="protein sequence ID" value="KRT95324.1"/>
    <property type="molecule type" value="Genomic_DNA"/>
</dbReference>
<dbReference type="SUPFAM" id="SSF56519">
    <property type="entry name" value="Penicillin binding protein dimerisation domain"/>
    <property type="match status" value="1"/>
</dbReference>
<comment type="subcellular location">
    <subcellularLocation>
        <location evidence="1">Membrane</location>
    </subcellularLocation>
</comment>
<dbReference type="Proteomes" id="UP000036168">
    <property type="component" value="Unassembled WGS sequence"/>
</dbReference>
<dbReference type="AlphaFoldDB" id="A0A0T6BUR3"/>
<organism evidence="9 11">
    <name type="scientific">Bacillus glycinifermentans</name>
    <dbReference type="NCBI Taxonomy" id="1664069"/>
    <lineage>
        <taxon>Bacteria</taxon>
        <taxon>Bacillati</taxon>
        <taxon>Bacillota</taxon>
        <taxon>Bacilli</taxon>
        <taxon>Bacillales</taxon>
        <taxon>Bacillaceae</taxon>
        <taxon>Bacillus</taxon>
    </lineage>
</organism>